<dbReference type="EMBL" id="JABXOR010000693">
    <property type="protein sequence ID" value="NVP00764.1"/>
    <property type="molecule type" value="Genomic_DNA"/>
</dbReference>
<reference evidence="2 3" key="1">
    <citation type="submission" date="2020-06" db="EMBL/GenBank/DDBJ databases">
        <title>Photobacterium damselae subsp. damselae comparative genomics.</title>
        <authorList>
            <person name="Osorio C.R."/>
        </authorList>
    </citation>
    <scope>NUCLEOTIDE SEQUENCE [LARGE SCALE GENOMIC DNA]</scope>
    <source>
        <strain evidence="2 3">TW250/03</strain>
    </source>
</reference>
<evidence type="ECO:0000313" key="2">
    <source>
        <dbReference type="EMBL" id="NVP00764.1"/>
    </source>
</evidence>
<dbReference type="InterPro" id="IPR013783">
    <property type="entry name" value="Ig-like_fold"/>
</dbReference>
<dbReference type="Pfam" id="PF22019">
    <property type="entry name" value="GlgB_N"/>
    <property type="match status" value="1"/>
</dbReference>
<dbReference type="SUPFAM" id="SSF81296">
    <property type="entry name" value="E set domains"/>
    <property type="match status" value="1"/>
</dbReference>
<proteinExistence type="predicted"/>
<dbReference type="InterPro" id="IPR054169">
    <property type="entry name" value="GlgB_N"/>
</dbReference>
<dbReference type="Gene3D" id="2.60.40.10">
    <property type="entry name" value="Immunoglobulins"/>
    <property type="match status" value="1"/>
</dbReference>
<evidence type="ECO:0000259" key="1">
    <source>
        <dbReference type="Pfam" id="PF22019"/>
    </source>
</evidence>
<name>A0A850QS31_PHODD</name>
<dbReference type="AlphaFoldDB" id="A0A850QS31"/>
<feature type="non-terminal residue" evidence="2">
    <location>
        <position position="62"/>
    </location>
</feature>
<accession>A0A850QS31</accession>
<dbReference type="InterPro" id="IPR014756">
    <property type="entry name" value="Ig_E-set"/>
</dbReference>
<organism evidence="2 3">
    <name type="scientific">Photobacterium damselae subsp. damselae</name>
    <name type="common">Listonella damsela</name>
    <dbReference type="NCBI Taxonomy" id="85581"/>
    <lineage>
        <taxon>Bacteria</taxon>
        <taxon>Pseudomonadati</taxon>
        <taxon>Pseudomonadota</taxon>
        <taxon>Gammaproteobacteria</taxon>
        <taxon>Vibrionales</taxon>
        <taxon>Vibrionaceae</taxon>
        <taxon>Photobacterium</taxon>
    </lineage>
</organism>
<gene>
    <name evidence="2" type="ORF">HWA77_11130</name>
</gene>
<evidence type="ECO:0000313" key="3">
    <source>
        <dbReference type="Proteomes" id="UP000533429"/>
    </source>
</evidence>
<feature type="domain" description="1,4-alpha-glucan branching enzyme GlgB N-terminal" evidence="1">
    <location>
        <begin position="2"/>
        <end position="56"/>
    </location>
</feature>
<sequence length="62" mass="6756">MQLARAAFSDPFSFLGPQYHNLGIALRVWMPGADAVSVKTQAGDIYPLSRDKESGFVLEGDL</sequence>
<comment type="caution">
    <text evidence="2">The sequence shown here is derived from an EMBL/GenBank/DDBJ whole genome shotgun (WGS) entry which is preliminary data.</text>
</comment>
<dbReference type="Proteomes" id="UP000533429">
    <property type="component" value="Unassembled WGS sequence"/>
</dbReference>
<protein>
    <recommendedName>
        <fullName evidence="1">1,4-alpha-glucan branching enzyme GlgB N-terminal domain-containing protein</fullName>
    </recommendedName>
</protein>